<dbReference type="EMBL" id="FQXG01000006">
    <property type="protein sequence ID" value="SHI02308.1"/>
    <property type="molecule type" value="Genomic_DNA"/>
</dbReference>
<feature type="signal peptide" evidence="1">
    <location>
        <begin position="1"/>
        <end position="23"/>
    </location>
</feature>
<proteinExistence type="predicted"/>
<evidence type="ECO:0008006" key="4">
    <source>
        <dbReference type="Google" id="ProtNLM"/>
    </source>
</evidence>
<dbReference type="STRING" id="299255.SAMN02745129_3628"/>
<sequence>MKAMLVVLGVVLMAGCASTEESAAGAQANNQDDDLICRQERTTGSNIRKRRCRTKAQIEQENELAKDQVNTILSGPETSTRR</sequence>
<evidence type="ECO:0000256" key="1">
    <source>
        <dbReference type="SAM" id="SignalP"/>
    </source>
</evidence>
<keyword evidence="3" id="KW-1185">Reference proteome</keyword>
<feature type="chain" id="PRO_5009915063" description="Secreted protein" evidence="1">
    <location>
        <begin position="24"/>
        <end position="82"/>
    </location>
</feature>
<organism evidence="2 3">
    <name type="scientific">Ferrimonas marina</name>
    <dbReference type="NCBI Taxonomy" id="299255"/>
    <lineage>
        <taxon>Bacteria</taxon>
        <taxon>Pseudomonadati</taxon>
        <taxon>Pseudomonadota</taxon>
        <taxon>Gammaproteobacteria</taxon>
        <taxon>Alteromonadales</taxon>
        <taxon>Ferrimonadaceae</taxon>
        <taxon>Ferrimonas</taxon>
    </lineage>
</organism>
<dbReference type="Proteomes" id="UP000184268">
    <property type="component" value="Unassembled WGS sequence"/>
</dbReference>
<dbReference type="PROSITE" id="PS51257">
    <property type="entry name" value="PROKAR_LIPOPROTEIN"/>
    <property type="match status" value="1"/>
</dbReference>
<dbReference type="OrthoDB" id="6310739at2"/>
<keyword evidence="1" id="KW-0732">Signal</keyword>
<evidence type="ECO:0000313" key="2">
    <source>
        <dbReference type="EMBL" id="SHI02308.1"/>
    </source>
</evidence>
<protein>
    <recommendedName>
        <fullName evidence="4">Secreted protein</fullName>
    </recommendedName>
</protein>
<reference evidence="3" key="1">
    <citation type="submission" date="2016-11" db="EMBL/GenBank/DDBJ databases">
        <authorList>
            <person name="Varghese N."/>
            <person name="Submissions S."/>
        </authorList>
    </citation>
    <scope>NUCLEOTIDE SEQUENCE [LARGE SCALE GENOMIC DNA]</scope>
    <source>
        <strain evidence="3">DSM 16917</strain>
    </source>
</reference>
<name>A0A1M5XRY4_9GAMM</name>
<gene>
    <name evidence="2" type="ORF">SAMN02745129_3628</name>
</gene>
<accession>A0A1M5XRY4</accession>
<dbReference type="AlphaFoldDB" id="A0A1M5XRY4"/>
<dbReference type="RefSeq" id="WP_067659693.1">
    <property type="nucleotide sequence ID" value="NZ_FQXG01000006.1"/>
</dbReference>
<evidence type="ECO:0000313" key="3">
    <source>
        <dbReference type="Proteomes" id="UP000184268"/>
    </source>
</evidence>